<sequence>MANHLSVTKSNAIKKLHREGLSQREIAETLSVDRKTVRRHLAGDSGARQEAKNSKGTSAPTGSSLPHDVEATTKSASDSEPFRQTIEAKLQLGLHAQRIFQDLQVEHDFQGSYWSVRRFVKKLRTEKPTAFRRIEVQPGWEAQVDFGSGAPVVGKDGKRRRTHVLRVVLSHSRKGYAEVVFRQTTDDFLTALENAFWHFGGVPKTVVIDNLRAAVKNPDWYDPELVPKLRAFEKHYGTTILPTKPYTPRHKGKVERGVDYVQENALRGRTFATLLEQNDHLAHWEANVADVRIHGTTRKQVGAHFEASEKSELLPLPTQRFANFSEARRKVNRDGHVSVERAFYSAPPEYVGREVWVRWDARTVRLLDGDLKTIIVFARSEPGVFNTKPQHIASEKINSVELGSSHLLKKAALIGDHATRWSQAMMRARGIAGTRVLQGLLSLSHHHRCDKIEQACEIAWRHGDFNLRTIRKLIQRSGPVQELMPFLEDHEMIRPLADYDAFVHECVQDQLTS</sequence>
<dbReference type="InterPro" id="IPR036397">
    <property type="entry name" value="RNaseH_sf"/>
</dbReference>
<proteinExistence type="inferred from homology"/>
<dbReference type="InterPro" id="IPR054353">
    <property type="entry name" value="IstA-like_C"/>
</dbReference>
<reference evidence="7 8" key="1">
    <citation type="submission" date="2019-02" db="EMBL/GenBank/DDBJ databases">
        <title>Deep-cultivation of Planctomycetes and their phenomic and genomic characterization uncovers novel biology.</title>
        <authorList>
            <person name="Wiegand S."/>
            <person name="Jogler M."/>
            <person name="Boedeker C."/>
            <person name="Pinto D."/>
            <person name="Vollmers J."/>
            <person name="Rivas-Marin E."/>
            <person name="Kohn T."/>
            <person name="Peeters S.H."/>
            <person name="Heuer A."/>
            <person name="Rast P."/>
            <person name="Oberbeckmann S."/>
            <person name="Bunk B."/>
            <person name="Jeske O."/>
            <person name="Meyerdierks A."/>
            <person name="Storesund J.E."/>
            <person name="Kallscheuer N."/>
            <person name="Luecker S."/>
            <person name="Lage O.M."/>
            <person name="Pohl T."/>
            <person name="Merkel B.J."/>
            <person name="Hornburger P."/>
            <person name="Mueller R.-W."/>
            <person name="Bruemmer F."/>
            <person name="Labrenz M."/>
            <person name="Spormann A.M."/>
            <person name="Op Den Camp H."/>
            <person name="Overmann J."/>
            <person name="Amann R."/>
            <person name="Jetten M.S.M."/>
            <person name="Mascher T."/>
            <person name="Medema M.H."/>
            <person name="Devos D.P."/>
            <person name="Kaster A.-K."/>
            <person name="Ovreas L."/>
            <person name="Rohde M."/>
            <person name="Galperin M.Y."/>
            <person name="Jogler C."/>
        </authorList>
    </citation>
    <scope>NUCLEOTIDE SEQUENCE [LARGE SCALE GENOMIC DNA]</scope>
    <source>
        <strain evidence="7 8">Pan14r</strain>
    </source>
</reference>
<gene>
    <name evidence="5" type="ORF">Pan14r_10650</name>
    <name evidence="6" type="ORF">Pan14r_28660</name>
    <name evidence="7" type="ORF">Pan14r_38200</name>
    <name evidence="4" type="ORF">Pan14r_53220</name>
</gene>
<dbReference type="PANTHER" id="PTHR35004">
    <property type="entry name" value="TRANSPOSASE RV3428C-RELATED"/>
    <property type="match status" value="1"/>
</dbReference>
<evidence type="ECO:0000313" key="4">
    <source>
        <dbReference type="EMBL" id="TWT65772.1"/>
    </source>
</evidence>
<dbReference type="EMBL" id="SJPL01000001">
    <property type="protein sequence ID" value="TWT71510.1"/>
    <property type="molecule type" value="Genomic_DNA"/>
</dbReference>
<accession>A0A5C5Y865</accession>
<dbReference type="EMBL" id="SJPL01000002">
    <property type="protein sequence ID" value="TWT65772.1"/>
    <property type="molecule type" value="Genomic_DNA"/>
</dbReference>
<dbReference type="Proteomes" id="UP000317238">
    <property type="component" value="Unassembled WGS sequence"/>
</dbReference>
<dbReference type="OrthoDB" id="3193769at2"/>
<feature type="region of interest" description="Disordered" evidence="2">
    <location>
        <begin position="37"/>
        <end position="81"/>
    </location>
</feature>
<dbReference type="GO" id="GO:0003676">
    <property type="term" value="F:nucleic acid binding"/>
    <property type="evidence" value="ECO:0007669"/>
    <property type="project" value="InterPro"/>
</dbReference>
<dbReference type="InterPro" id="IPR001584">
    <property type="entry name" value="Integrase_cat-core"/>
</dbReference>
<feature type="domain" description="Integrase catalytic" evidence="3">
    <location>
        <begin position="134"/>
        <end position="309"/>
    </location>
</feature>
<comment type="similarity">
    <text evidence="1">Belongs to the transposase IS21/IS408/IS1162 family.</text>
</comment>
<dbReference type="EMBL" id="SJPL01000001">
    <property type="protein sequence ID" value="TWT70559.1"/>
    <property type="molecule type" value="Genomic_DNA"/>
</dbReference>
<evidence type="ECO:0000313" key="6">
    <source>
        <dbReference type="EMBL" id="TWT70559.1"/>
    </source>
</evidence>
<evidence type="ECO:0000313" key="8">
    <source>
        <dbReference type="Proteomes" id="UP000317238"/>
    </source>
</evidence>
<dbReference type="Pfam" id="PF00665">
    <property type="entry name" value="rve"/>
    <property type="match status" value="1"/>
</dbReference>
<dbReference type="RefSeq" id="WP_146438529.1">
    <property type="nucleotide sequence ID" value="NZ_SJPL01000001.1"/>
</dbReference>
<evidence type="ECO:0000313" key="5">
    <source>
        <dbReference type="EMBL" id="TWT68818.1"/>
    </source>
</evidence>
<evidence type="ECO:0000259" key="3">
    <source>
        <dbReference type="PROSITE" id="PS50994"/>
    </source>
</evidence>
<comment type="caution">
    <text evidence="7">The sequence shown here is derived from an EMBL/GenBank/DDBJ whole genome shotgun (WGS) entry which is preliminary data.</text>
</comment>
<dbReference type="NCBIfam" id="NF033546">
    <property type="entry name" value="transpos_IS21"/>
    <property type="match status" value="1"/>
</dbReference>
<dbReference type="Gene3D" id="1.10.10.60">
    <property type="entry name" value="Homeodomain-like"/>
    <property type="match status" value="1"/>
</dbReference>
<dbReference type="AlphaFoldDB" id="A0A5C5Y865"/>
<feature type="compositionally biased region" description="Polar residues" evidence="2">
    <location>
        <begin position="54"/>
        <end position="64"/>
    </location>
</feature>
<protein>
    <submittedName>
        <fullName evidence="7">Integrase core domain protein</fullName>
    </submittedName>
</protein>
<dbReference type="GO" id="GO:0015074">
    <property type="term" value="P:DNA integration"/>
    <property type="evidence" value="ECO:0007669"/>
    <property type="project" value="InterPro"/>
</dbReference>
<dbReference type="SUPFAM" id="SSF53098">
    <property type="entry name" value="Ribonuclease H-like"/>
    <property type="match status" value="1"/>
</dbReference>
<evidence type="ECO:0000313" key="7">
    <source>
        <dbReference type="EMBL" id="TWT71510.1"/>
    </source>
</evidence>
<organism evidence="7 8">
    <name type="scientific">Crateriforma conspicua</name>
    <dbReference type="NCBI Taxonomy" id="2527996"/>
    <lineage>
        <taxon>Bacteria</taxon>
        <taxon>Pseudomonadati</taxon>
        <taxon>Planctomycetota</taxon>
        <taxon>Planctomycetia</taxon>
        <taxon>Planctomycetales</taxon>
        <taxon>Planctomycetaceae</taxon>
        <taxon>Crateriforma</taxon>
    </lineage>
</organism>
<evidence type="ECO:0000256" key="1">
    <source>
        <dbReference type="ARBA" id="ARBA00009277"/>
    </source>
</evidence>
<dbReference type="Pfam" id="PF22483">
    <property type="entry name" value="Mu-transpos_C_2"/>
    <property type="match status" value="1"/>
</dbReference>
<name>A0A5C5Y865_9PLAN</name>
<evidence type="ECO:0000256" key="2">
    <source>
        <dbReference type="SAM" id="MobiDB-lite"/>
    </source>
</evidence>
<dbReference type="PROSITE" id="PS50994">
    <property type="entry name" value="INTEGRASE"/>
    <property type="match status" value="1"/>
</dbReference>
<dbReference type="EMBL" id="SJPL01000001">
    <property type="protein sequence ID" value="TWT68818.1"/>
    <property type="molecule type" value="Genomic_DNA"/>
</dbReference>
<dbReference type="PANTHER" id="PTHR35004:SF8">
    <property type="entry name" value="TRANSPOSASE RV3428C-RELATED"/>
    <property type="match status" value="1"/>
</dbReference>
<dbReference type="InterPro" id="IPR012337">
    <property type="entry name" value="RNaseH-like_sf"/>
</dbReference>
<dbReference type="Gene3D" id="3.30.420.10">
    <property type="entry name" value="Ribonuclease H-like superfamily/Ribonuclease H"/>
    <property type="match status" value="1"/>
</dbReference>
<keyword evidence="8" id="KW-1185">Reference proteome</keyword>